<dbReference type="Proteomes" id="UP001172681">
    <property type="component" value="Unassembled WGS sequence"/>
</dbReference>
<evidence type="ECO:0000256" key="6">
    <source>
        <dbReference type="ARBA" id="ARBA00023136"/>
    </source>
</evidence>
<feature type="transmembrane region" description="Helical" evidence="7">
    <location>
        <begin position="582"/>
        <end position="603"/>
    </location>
</feature>
<feature type="domain" description="Major facilitator superfamily (MFS) profile" evidence="8">
    <location>
        <begin position="163"/>
        <end position="607"/>
    </location>
</feature>
<feature type="transmembrane region" description="Helical" evidence="7">
    <location>
        <begin position="515"/>
        <end position="540"/>
    </location>
</feature>
<comment type="caution">
    <text evidence="9">The sequence shown here is derived from an EMBL/GenBank/DDBJ whole genome shotgun (WGS) entry which is preliminary data.</text>
</comment>
<comment type="subcellular location">
    <subcellularLocation>
        <location evidence="1">Membrane</location>
        <topology evidence="1">Multi-pass membrane protein</topology>
    </subcellularLocation>
</comment>
<accession>A0AA39CTG6</accession>
<dbReference type="PRINTS" id="PR00171">
    <property type="entry name" value="SUGRTRNSPORT"/>
</dbReference>
<gene>
    <name evidence="9" type="ORF">H2204_011983</name>
</gene>
<protein>
    <recommendedName>
        <fullName evidence="8">Major facilitator superfamily (MFS) profile domain-containing protein</fullName>
    </recommendedName>
</protein>
<proteinExistence type="inferred from homology"/>
<dbReference type="Gene3D" id="1.20.1250.20">
    <property type="entry name" value="MFS general substrate transporter like domains"/>
    <property type="match status" value="1"/>
</dbReference>
<dbReference type="GO" id="GO:0016020">
    <property type="term" value="C:membrane"/>
    <property type="evidence" value="ECO:0007669"/>
    <property type="project" value="UniProtKB-SubCell"/>
</dbReference>
<feature type="transmembrane region" description="Helical" evidence="7">
    <location>
        <begin position="333"/>
        <end position="354"/>
    </location>
</feature>
<keyword evidence="6 7" id="KW-0472">Membrane</keyword>
<dbReference type="PROSITE" id="PS50850">
    <property type="entry name" value="MFS"/>
    <property type="match status" value="1"/>
</dbReference>
<feature type="transmembrane region" description="Helical" evidence="7">
    <location>
        <begin position="218"/>
        <end position="237"/>
    </location>
</feature>
<dbReference type="AlphaFoldDB" id="A0AA39CTG6"/>
<evidence type="ECO:0000256" key="3">
    <source>
        <dbReference type="ARBA" id="ARBA00022448"/>
    </source>
</evidence>
<comment type="similarity">
    <text evidence="2">Belongs to the major facilitator superfamily. Sugar transporter (TC 2.A.1.1) family.</text>
</comment>
<feature type="transmembrane region" description="Helical" evidence="7">
    <location>
        <begin position="552"/>
        <end position="570"/>
    </location>
</feature>
<evidence type="ECO:0000256" key="7">
    <source>
        <dbReference type="SAM" id="Phobius"/>
    </source>
</evidence>
<feature type="transmembrane region" description="Helical" evidence="7">
    <location>
        <begin position="488"/>
        <end position="509"/>
    </location>
</feature>
<feature type="transmembrane region" description="Helical" evidence="7">
    <location>
        <begin position="244"/>
        <end position="263"/>
    </location>
</feature>
<sequence>MIRILTGTLSDRGSEAAERRGVLDALPRSGGASGYVLLKLYAFRQAANPQQGYDVEFCHDRRWAQLVFGRLRQLSSVGKGLFDSTSAFGPPDDNAFLQKNDATPRHCLKRDDGGGAALLDLLRILDSSTAITSIAITSIPIISIPIMKKYLGLTGSSLDLAALILVVAPAFLCYGYNQAVAGGLLTLDSFLEAFPQMDTLNTTGAQRTKNSNIQGTVIALYLVGGIFGSLSCIFMGDRLGRRKVIFIASGVSVIGAVLMASSYQLAQFAVARLVLGFGTGGYVATVPVWHAEISKPSKRGSGVVTTGFFIGTGITMSLWVDFGFYYLRGTGAWRAPLALQIAFSLVVMASIFLLPESPRWLMKKGQVDEAREVLSALEGVTGDVHTLSEDMNQIQRSLTLCGQGYFGDVFRMGEQRLLNRTVLAVLGQTFQQMCGINAITFYATTIFQQYLGLDGTTSRILAASIALTQPVGGVVAYYTIDRLGRRKLMVSSAAIMAALMAILAGATSARDNKAALYVAVVALFLFPFIFTVGFAGLTFLYATEIAPTQHRAAINALSTAAVWTSNFLLAQVTPVGFDTIKYRYYIVFACINVAIVPIVYFFFPETKGLSLEQIDQIFTKSNNFFDPTPIARSLIKREAARRRNCYTVEGVAQIEDVGRHTDLRKETSEG</sequence>
<reference evidence="9" key="1">
    <citation type="submission" date="2022-10" db="EMBL/GenBank/DDBJ databases">
        <title>Culturing micro-colonial fungi from biological soil crusts in the Mojave desert and describing Neophaeococcomyces mojavensis, and introducing the new genera and species Taxawa tesnikishii.</title>
        <authorList>
            <person name="Kurbessoian T."/>
            <person name="Stajich J.E."/>
        </authorList>
    </citation>
    <scope>NUCLEOTIDE SEQUENCE</scope>
    <source>
        <strain evidence="9">TK_35</strain>
    </source>
</reference>
<dbReference type="InterPro" id="IPR050360">
    <property type="entry name" value="MFS_Sugar_Transporters"/>
</dbReference>
<dbReference type="FunFam" id="1.20.1250.20:FF:000090">
    <property type="entry name" value="MFS sugar transporter, putative"/>
    <property type="match status" value="1"/>
</dbReference>
<evidence type="ECO:0000313" key="10">
    <source>
        <dbReference type="Proteomes" id="UP001172681"/>
    </source>
</evidence>
<feature type="transmembrane region" description="Helical" evidence="7">
    <location>
        <begin position="128"/>
        <end position="146"/>
    </location>
</feature>
<dbReference type="InterPro" id="IPR005828">
    <property type="entry name" value="MFS_sugar_transport-like"/>
</dbReference>
<evidence type="ECO:0000256" key="5">
    <source>
        <dbReference type="ARBA" id="ARBA00022989"/>
    </source>
</evidence>
<dbReference type="InterPro" id="IPR003663">
    <property type="entry name" value="Sugar/inositol_transpt"/>
</dbReference>
<dbReference type="PANTHER" id="PTHR48022">
    <property type="entry name" value="PLASTIDIC GLUCOSE TRANSPORTER 4"/>
    <property type="match status" value="1"/>
</dbReference>
<organism evidence="9 10">
    <name type="scientific">Knufia peltigerae</name>
    <dbReference type="NCBI Taxonomy" id="1002370"/>
    <lineage>
        <taxon>Eukaryota</taxon>
        <taxon>Fungi</taxon>
        <taxon>Dikarya</taxon>
        <taxon>Ascomycota</taxon>
        <taxon>Pezizomycotina</taxon>
        <taxon>Eurotiomycetes</taxon>
        <taxon>Chaetothyriomycetidae</taxon>
        <taxon>Chaetothyriales</taxon>
        <taxon>Trichomeriaceae</taxon>
        <taxon>Knufia</taxon>
    </lineage>
</organism>
<name>A0AA39CTG6_9EURO</name>
<dbReference type="NCBIfam" id="TIGR00879">
    <property type="entry name" value="SP"/>
    <property type="match status" value="1"/>
</dbReference>
<feature type="transmembrane region" description="Helical" evidence="7">
    <location>
        <begin position="158"/>
        <end position="177"/>
    </location>
</feature>
<feature type="transmembrane region" description="Helical" evidence="7">
    <location>
        <begin position="269"/>
        <end position="291"/>
    </location>
</feature>
<evidence type="ECO:0000259" key="8">
    <source>
        <dbReference type="PROSITE" id="PS50850"/>
    </source>
</evidence>
<dbReference type="GO" id="GO:0005351">
    <property type="term" value="F:carbohydrate:proton symporter activity"/>
    <property type="evidence" value="ECO:0007669"/>
    <property type="project" value="TreeGrafter"/>
</dbReference>
<feature type="transmembrane region" description="Helical" evidence="7">
    <location>
        <begin position="303"/>
        <end position="327"/>
    </location>
</feature>
<keyword evidence="3" id="KW-0813">Transport</keyword>
<dbReference type="InterPro" id="IPR036259">
    <property type="entry name" value="MFS_trans_sf"/>
</dbReference>
<dbReference type="SUPFAM" id="SSF103473">
    <property type="entry name" value="MFS general substrate transporter"/>
    <property type="match status" value="1"/>
</dbReference>
<keyword evidence="10" id="KW-1185">Reference proteome</keyword>
<evidence type="ECO:0000256" key="2">
    <source>
        <dbReference type="ARBA" id="ARBA00010992"/>
    </source>
</evidence>
<dbReference type="Pfam" id="PF00083">
    <property type="entry name" value="Sugar_tr"/>
    <property type="match status" value="1"/>
</dbReference>
<evidence type="ECO:0000313" key="9">
    <source>
        <dbReference type="EMBL" id="KAJ9621156.1"/>
    </source>
</evidence>
<keyword evidence="4 7" id="KW-0812">Transmembrane</keyword>
<keyword evidence="5 7" id="KW-1133">Transmembrane helix</keyword>
<dbReference type="EMBL" id="JAPDRN010000116">
    <property type="protein sequence ID" value="KAJ9621156.1"/>
    <property type="molecule type" value="Genomic_DNA"/>
</dbReference>
<evidence type="ECO:0000256" key="4">
    <source>
        <dbReference type="ARBA" id="ARBA00022692"/>
    </source>
</evidence>
<evidence type="ECO:0000256" key="1">
    <source>
        <dbReference type="ARBA" id="ARBA00004141"/>
    </source>
</evidence>
<dbReference type="PANTHER" id="PTHR48022:SF45">
    <property type="entry name" value="MAJOR FACILITATOR SUPERFAMILY (MFS) PROFILE DOMAIN-CONTAINING PROTEIN-RELATED"/>
    <property type="match status" value="1"/>
</dbReference>
<dbReference type="InterPro" id="IPR020846">
    <property type="entry name" value="MFS_dom"/>
</dbReference>